<accession>A0A1Y2ARE5</accession>
<dbReference type="Gene3D" id="3.30.70.100">
    <property type="match status" value="2"/>
</dbReference>
<dbReference type="PANTHER" id="PTHR21017:SF17">
    <property type="entry name" value="PROTEIN NIPSNAP"/>
    <property type="match status" value="1"/>
</dbReference>
<dbReference type="InterPro" id="IPR011008">
    <property type="entry name" value="Dimeric_a/b-barrel"/>
</dbReference>
<protein>
    <submittedName>
        <fullName evidence="3">NIPSNAP-domain-containing protein</fullName>
    </submittedName>
</protein>
<dbReference type="PANTHER" id="PTHR21017">
    <property type="entry name" value="NIPSNAP-RELATED"/>
    <property type="match status" value="1"/>
</dbReference>
<dbReference type="GO" id="GO:0000423">
    <property type="term" value="P:mitophagy"/>
    <property type="evidence" value="ECO:0007669"/>
    <property type="project" value="UniProtKB-ARBA"/>
</dbReference>
<dbReference type="Proteomes" id="UP000193642">
    <property type="component" value="Unassembled WGS sequence"/>
</dbReference>
<dbReference type="Pfam" id="PF07978">
    <property type="entry name" value="NIPSNAP"/>
    <property type="match status" value="2"/>
</dbReference>
<comment type="caution">
    <text evidence="3">The sequence shown here is derived from an EMBL/GenBank/DDBJ whole genome shotgun (WGS) entry which is preliminary data.</text>
</comment>
<dbReference type="InterPro" id="IPR012577">
    <property type="entry name" value="NIPSNAP"/>
</dbReference>
<gene>
    <name evidence="3" type="ORF">BCR33DRAFT_727156</name>
</gene>
<dbReference type="SUPFAM" id="SSF54909">
    <property type="entry name" value="Dimeric alpha+beta barrel"/>
    <property type="match status" value="2"/>
</dbReference>
<dbReference type="GO" id="GO:0005739">
    <property type="term" value="C:mitochondrion"/>
    <property type="evidence" value="ECO:0007669"/>
    <property type="project" value="TreeGrafter"/>
</dbReference>
<dbReference type="EMBL" id="MCGO01000134">
    <property type="protein sequence ID" value="ORY25102.1"/>
    <property type="molecule type" value="Genomic_DNA"/>
</dbReference>
<evidence type="ECO:0000256" key="1">
    <source>
        <dbReference type="ARBA" id="ARBA00005291"/>
    </source>
</evidence>
<evidence type="ECO:0000313" key="3">
    <source>
        <dbReference type="EMBL" id="ORY25102.1"/>
    </source>
</evidence>
<dbReference type="InterPro" id="IPR051557">
    <property type="entry name" value="NipSnap_domain"/>
</dbReference>
<dbReference type="OrthoDB" id="10262843at2759"/>
<dbReference type="AlphaFoldDB" id="A0A1Y2ARE5"/>
<evidence type="ECO:0000313" key="4">
    <source>
        <dbReference type="Proteomes" id="UP000193642"/>
    </source>
</evidence>
<proteinExistence type="inferred from homology"/>
<reference evidence="3 4" key="1">
    <citation type="submission" date="2016-07" db="EMBL/GenBank/DDBJ databases">
        <title>Pervasive Adenine N6-methylation of Active Genes in Fungi.</title>
        <authorList>
            <consortium name="DOE Joint Genome Institute"/>
            <person name="Mondo S.J."/>
            <person name="Dannebaum R.O."/>
            <person name="Kuo R.C."/>
            <person name="Labutti K."/>
            <person name="Haridas S."/>
            <person name="Kuo A."/>
            <person name="Salamov A."/>
            <person name="Ahrendt S.R."/>
            <person name="Lipzen A."/>
            <person name="Sullivan W."/>
            <person name="Andreopoulos W.B."/>
            <person name="Clum A."/>
            <person name="Lindquist E."/>
            <person name="Daum C."/>
            <person name="Ramamoorthy G.K."/>
            <person name="Gryganskyi A."/>
            <person name="Culley D."/>
            <person name="Magnuson J.K."/>
            <person name="James T.Y."/>
            <person name="O'Malley M.A."/>
            <person name="Stajich J.E."/>
            <person name="Spatafora J.W."/>
            <person name="Visel A."/>
            <person name="Grigoriev I.V."/>
        </authorList>
    </citation>
    <scope>NUCLEOTIDE SEQUENCE [LARGE SCALE GENOMIC DNA]</scope>
    <source>
        <strain evidence="3 4">JEL800</strain>
    </source>
</reference>
<sequence length="302" mass="35181">MQQRLFLRGLHTLRPNALSLSQAPRVLPNSVSPESRLLVKGLSTAGDSAPPKKSSLFGSLLHGTKDDDADLDQKFFADSQSKVAARGKYVHELMIHNVKPEAWDEYVALVSDYYPKVSEDPAYKMKLFGSWHTDIGKLDQVVHIWQYDNYPGYDGSMELRVKDEARNEYLRKLRPLITSRENQIMLEFDFWYTAEPQKLGGIYELRTYNLKPGRLLEWKLEWQKGLLARKKFVKPVGAWFSQIGDLHVVHHMWAYPNLYVRKEMREKAWEIEGWNKTSYNTVRMLNNMHCAILRPFEFSPMG</sequence>
<evidence type="ECO:0000259" key="2">
    <source>
        <dbReference type="Pfam" id="PF07978"/>
    </source>
</evidence>
<organism evidence="3 4">
    <name type="scientific">Rhizoclosmatium globosum</name>
    <dbReference type="NCBI Taxonomy" id="329046"/>
    <lineage>
        <taxon>Eukaryota</taxon>
        <taxon>Fungi</taxon>
        <taxon>Fungi incertae sedis</taxon>
        <taxon>Chytridiomycota</taxon>
        <taxon>Chytridiomycota incertae sedis</taxon>
        <taxon>Chytridiomycetes</taxon>
        <taxon>Chytridiales</taxon>
        <taxon>Chytriomycetaceae</taxon>
        <taxon>Rhizoclosmatium</taxon>
    </lineage>
</organism>
<keyword evidence="4" id="KW-1185">Reference proteome</keyword>
<dbReference type="FunFam" id="3.30.70.100:FF:000004">
    <property type="entry name" value="NIPSNAP family protein"/>
    <property type="match status" value="1"/>
</dbReference>
<name>A0A1Y2ARE5_9FUNG</name>
<comment type="similarity">
    <text evidence="1">Belongs to the NipSnap family.</text>
</comment>
<feature type="domain" description="NIPSNAP" evidence="2">
    <location>
        <begin position="92"/>
        <end position="190"/>
    </location>
</feature>
<feature type="domain" description="NIPSNAP" evidence="2">
    <location>
        <begin position="203"/>
        <end position="300"/>
    </location>
</feature>
<dbReference type="STRING" id="329046.A0A1Y2ARE5"/>